<dbReference type="EMBL" id="RJJD01000005">
    <property type="protein sequence ID" value="RNI26910.1"/>
    <property type="molecule type" value="Genomic_DNA"/>
</dbReference>
<reference evidence="1 2" key="1">
    <citation type="submission" date="2018-11" db="EMBL/GenBank/DDBJ databases">
        <title>Rufibacter latericius sp. nov., isolated from water in Baiyang Lake.</title>
        <authorList>
            <person name="Yang Y."/>
        </authorList>
    </citation>
    <scope>NUCLEOTIDE SEQUENCE [LARGE SCALE GENOMIC DNA]</scope>
    <source>
        <strain evidence="1 2">R-22-1c-1</strain>
    </source>
</reference>
<dbReference type="AlphaFoldDB" id="A0A3M9MMZ5"/>
<proteinExistence type="predicted"/>
<comment type="caution">
    <text evidence="1">The sequence shown here is derived from an EMBL/GenBank/DDBJ whole genome shotgun (WGS) entry which is preliminary data.</text>
</comment>
<accession>A0A3M9MMZ5</accession>
<dbReference type="Proteomes" id="UP000272117">
    <property type="component" value="Unassembled WGS sequence"/>
</dbReference>
<organism evidence="1 2">
    <name type="scientific">Rufibacter latericius</name>
    <dbReference type="NCBI Taxonomy" id="2487040"/>
    <lineage>
        <taxon>Bacteria</taxon>
        <taxon>Pseudomonadati</taxon>
        <taxon>Bacteroidota</taxon>
        <taxon>Cytophagia</taxon>
        <taxon>Cytophagales</taxon>
        <taxon>Hymenobacteraceae</taxon>
        <taxon>Rufibacter</taxon>
    </lineage>
</organism>
<gene>
    <name evidence="1" type="ORF">EFB08_10565</name>
</gene>
<keyword evidence="2" id="KW-1185">Reference proteome</keyword>
<protein>
    <submittedName>
        <fullName evidence="1">Uncharacterized protein</fullName>
    </submittedName>
</protein>
<evidence type="ECO:0000313" key="1">
    <source>
        <dbReference type="EMBL" id="RNI26910.1"/>
    </source>
</evidence>
<sequence>MDLIAQLDTTSQRFSNCLAYVPLNQLSEITSALCLLIHHTKYQEEEKFAELNTRFIHIIEIVEDLMSVYKSNPVSEAEEVKW</sequence>
<name>A0A3M9MMZ5_9BACT</name>
<evidence type="ECO:0000313" key="2">
    <source>
        <dbReference type="Proteomes" id="UP000272117"/>
    </source>
</evidence>